<name>A0AAV5D4B2_ELECO</name>
<feature type="region of interest" description="Disordered" evidence="1">
    <location>
        <begin position="196"/>
        <end position="224"/>
    </location>
</feature>
<dbReference type="EMBL" id="BQKI01000012">
    <property type="protein sequence ID" value="GJN05469.1"/>
    <property type="molecule type" value="Genomic_DNA"/>
</dbReference>
<keyword evidence="4" id="KW-1185">Reference proteome</keyword>
<feature type="region of interest" description="Disordered" evidence="1">
    <location>
        <begin position="93"/>
        <end position="119"/>
    </location>
</feature>
<evidence type="ECO:0000313" key="3">
    <source>
        <dbReference type="EMBL" id="GJN05469.1"/>
    </source>
</evidence>
<evidence type="ECO:0000313" key="4">
    <source>
        <dbReference type="Proteomes" id="UP001054889"/>
    </source>
</evidence>
<reference evidence="3" key="2">
    <citation type="submission" date="2021-12" db="EMBL/GenBank/DDBJ databases">
        <title>Resequencing data analysis of finger millet.</title>
        <authorList>
            <person name="Hatakeyama M."/>
            <person name="Aluri S."/>
            <person name="Balachadran M.T."/>
            <person name="Sivarajan S.R."/>
            <person name="Poveda L."/>
            <person name="Shimizu-Inatsugi R."/>
            <person name="Schlapbach R."/>
            <person name="Sreeman S.M."/>
            <person name="Shimizu K.K."/>
        </authorList>
    </citation>
    <scope>NUCLEOTIDE SEQUENCE</scope>
</reference>
<dbReference type="Pfam" id="PF24964">
    <property type="entry name" value="DUF7769"/>
    <property type="match status" value="1"/>
</dbReference>
<comment type="caution">
    <text evidence="3">The sequence shown here is derived from an EMBL/GenBank/DDBJ whole genome shotgun (WGS) entry which is preliminary data.</text>
</comment>
<accession>A0AAV5D4B2</accession>
<proteinExistence type="predicted"/>
<dbReference type="AlphaFoldDB" id="A0AAV5D4B2"/>
<dbReference type="PANTHER" id="PTHR33889">
    <property type="entry name" value="OS04G0681850 PROTEIN"/>
    <property type="match status" value="1"/>
</dbReference>
<gene>
    <name evidence="3" type="primary">ga23095</name>
    <name evidence="3" type="ORF">PR202_ga23095</name>
</gene>
<protein>
    <recommendedName>
        <fullName evidence="2">DUF7769 domain-containing protein</fullName>
    </recommendedName>
</protein>
<feature type="compositionally biased region" description="Polar residues" evidence="1">
    <location>
        <begin position="197"/>
        <end position="209"/>
    </location>
</feature>
<dbReference type="PANTHER" id="PTHR33889:SF7">
    <property type="entry name" value="OS04G0681850 PROTEIN"/>
    <property type="match status" value="1"/>
</dbReference>
<reference evidence="3" key="1">
    <citation type="journal article" date="2018" name="DNA Res.">
        <title>Multiple hybrid de novo genome assembly of finger millet, an orphan allotetraploid crop.</title>
        <authorList>
            <person name="Hatakeyama M."/>
            <person name="Aluri S."/>
            <person name="Balachadran M.T."/>
            <person name="Sivarajan S.R."/>
            <person name="Patrignani A."/>
            <person name="Gruter S."/>
            <person name="Poveda L."/>
            <person name="Shimizu-Inatsugi R."/>
            <person name="Baeten J."/>
            <person name="Francoijs K.J."/>
            <person name="Nataraja K.N."/>
            <person name="Reddy Y.A.N."/>
            <person name="Phadnis S."/>
            <person name="Ravikumar R.L."/>
            <person name="Schlapbach R."/>
            <person name="Sreeman S.M."/>
            <person name="Shimizu K.K."/>
        </authorList>
    </citation>
    <scope>NUCLEOTIDE SEQUENCE</scope>
</reference>
<dbReference type="InterPro" id="IPR056671">
    <property type="entry name" value="DUF7769"/>
</dbReference>
<evidence type="ECO:0000256" key="1">
    <source>
        <dbReference type="SAM" id="MobiDB-lite"/>
    </source>
</evidence>
<dbReference type="Proteomes" id="UP001054889">
    <property type="component" value="Unassembled WGS sequence"/>
</dbReference>
<organism evidence="3 4">
    <name type="scientific">Eleusine coracana subsp. coracana</name>
    <dbReference type="NCBI Taxonomy" id="191504"/>
    <lineage>
        <taxon>Eukaryota</taxon>
        <taxon>Viridiplantae</taxon>
        <taxon>Streptophyta</taxon>
        <taxon>Embryophyta</taxon>
        <taxon>Tracheophyta</taxon>
        <taxon>Spermatophyta</taxon>
        <taxon>Magnoliopsida</taxon>
        <taxon>Liliopsida</taxon>
        <taxon>Poales</taxon>
        <taxon>Poaceae</taxon>
        <taxon>PACMAD clade</taxon>
        <taxon>Chloridoideae</taxon>
        <taxon>Cynodonteae</taxon>
        <taxon>Eleusininae</taxon>
        <taxon>Eleusine</taxon>
    </lineage>
</organism>
<evidence type="ECO:0000259" key="2">
    <source>
        <dbReference type="Pfam" id="PF24964"/>
    </source>
</evidence>
<feature type="domain" description="DUF7769" evidence="2">
    <location>
        <begin position="124"/>
        <end position="171"/>
    </location>
</feature>
<sequence>MAAHFDLNNAPPMELPDWDLYNDPPIYWDAVAEREGSASHLDCHFVWNYGQDQGEVAQEYEGVAEQGDELGQGAEEEELQAVAFGFDLNMDAQGDEDSHFSPSDVGAAPAPAEGSKKRKRRYYSDTLKVAIYLDLLAKTDPPVLRPGVSKQIAQKFNVPLRTVQSVWRKGQDYGGAEGVKNKFVENCGRKRVEIDRSIQTSASEHSQNHPGPRQCIGSEEEHPS</sequence>